<evidence type="ECO:0000256" key="1">
    <source>
        <dbReference type="SAM" id="MobiDB-lite"/>
    </source>
</evidence>
<feature type="compositionally biased region" description="Basic and acidic residues" evidence="1">
    <location>
        <begin position="164"/>
        <end position="180"/>
    </location>
</feature>
<feature type="chain" id="PRO_5042956133" evidence="2">
    <location>
        <begin position="19"/>
        <end position="202"/>
    </location>
</feature>
<protein>
    <submittedName>
        <fullName evidence="3">Cyclin-D6-1-like</fullName>
    </submittedName>
</protein>
<reference evidence="3 4" key="1">
    <citation type="submission" date="2023-10" db="EMBL/GenBank/DDBJ databases">
        <title>Chromosome-scale genome assembly provides insights into flower coloration mechanisms of Canna indica.</title>
        <authorList>
            <person name="Li C."/>
        </authorList>
    </citation>
    <scope>NUCLEOTIDE SEQUENCE [LARGE SCALE GENOMIC DNA]</scope>
    <source>
        <tissue evidence="3">Flower</tissue>
    </source>
</reference>
<name>A0AAQ3KQY8_9LILI</name>
<accession>A0AAQ3KQY8</accession>
<feature type="compositionally biased region" description="Polar residues" evidence="1">
    <location>
        <begin position="184"/>
        <end position="193"/>
    </location>
</feature>
<feature type="region of interest" description="Disordered" evidence="1">
    <location>
        <begin position="153"/>
        <end position="202"/>
    </location>
</feature>
<feature type="signal peptide" evidence="2">
    <location>
        <begin position="1"/>
        <end position="18"/>
    </location>
</feature>
<dbReference type="EMBL" id="CP136895">
    <property type="protein sequence ID" value="WOL10406.1"/>
    <property type="molecule type" value="Genomic_DNA"/>
</dbReference>
<sequence>MLQFKPSVLAAASLLSMAYEFFPVQFPALCAAVSSCEFVDKANVWECSRTMCDVTTAATDICDDTTAMSFYTPVMILGLHCSSSESELVVRSSSDSRDMKKCWVSDLMFITSWGDKAWETYVKINKDAEGWRGKLYPIFDRLAYIFGKDRATGKRAQGPTKMTEAADKKEENMTVIDVKESAPLTPNRSIDTTCHSKKEKVK</sequence>
<dbReference type="PANTHER" id="PTHR46250:SF15">
    <property type="entry name" value="OS01G0523800 PROTEIN"/>
    <property type="match status" value="1"/>
</dbReference>
<keyword evidence="2" id="KW-0732">Signal</keyword>
<gene>
    <name evidence="3" type="ORF">Cni_G19161</name>
</gene>
<dbReference type="Proteomes" id="UP001327560">
    <property type="component" value="Chromosome 6"/>
</dbReference>
<dbReference type="AlphaFoldDB" id="A0AAQ3KQY8"/>
<evidence type="ECO:0000256" key="2">
    <source>
        <dbReference type="SAM" id="SignalP"/>
    </source>
</evidence>
<dbReference type="PANTHER" id="PTHR46250">
    <property type="entry name" value="MYB/SANT-LIKE DNA-BINDING DOMAIN PROTEIN-RELATED"/>
    <property type="match status" value="1"/>
</dbReference>
<proteinExistence type="predicted"/>
<keyword evidence="4" id="KW-1185">Reference proteome</keyword>
<evidence type="ECO:0000313" key="3">
    <source>
        <dbReference type="EMBL" id="WOL10406.1"/>
    </source>
</evidence>
<evidence type="ECO:0000313" key="4">
    <source>
        <dbReference type="Proteomes" id="UP001327560"/>
    </source>
</evidence>
<organism evidence="3 4">
    <name type="scientific">Canna indica</name>
    <name type="common">Indian-shot</name>
    <dbReference type="NCBI Taxonomy" id="4628"/>
    <lineage>
        <taxon>Eukaryota</taxon>
        <taxon>Viridiplantae</taxon>
        <taxon>Streptophyta</taxon>
        <taxon>Embryophyta</taxon>
        <taxon>Tracheophyta</taxon>
        <taxon>Spermatophyta</taxon>
        <taxon>Magnoliopsida</taxon>
        <taxon>Liliopsida</taxon>
        <taxon>Zingiberales</taxon>
        <taxon>Cannaceae</taxon>
        <taxon>Canna</taxon>
    </lineage>
</organism>